<feature type="compositionally biased region" description="Low complexity" evidence="1">
    <location>
        <begin position="1875"/>
        <end position="1902"/>
    </location>
</feature>
<feature type="compositionally biased region" description="Basic and acidic residues" evidence="1">
    <location>
        <begin position="1936"/>
        <end position="1953"/>
    </location>
</feature>
<accession>A0A074ZQL4</accession>
<feature type="region of interest" description="Disordered" evidence="1">
    <location>
        <begin position="1203"/>
        <end position="1246"/>
    </location>
</feature>
<evidence type="ECO:0000256" key="1">
    <source>
        <dbReference type="SAM" id="MobiDB-lite"/>
    </source>
</evidence>
<reference evidence="2 3" key="1">
    <citation type="submission" date="2013-11" db="EMBL/GenBank/DDBJ databases">
        <title>Opisthorchis viverrini - life in the bile duct.</title>
        <authorList>
            <person name="Young N.D."/>
            <person name="Nagarajan N."/>
            <person name="Lin S.J."/>
            <person name="Korhonen P.K."/>
            <person name="Jex A.R."/>
            <person name="Hall R.S."/>
            <person name="Safavi-Hemami H."/>
            <person name="Kaewkong W."/>
            <person name="Bertrand D."/>
            <person name="Gao S."/>
            <person name="Seet Q."/>
            <person name="Wongkham S."/>
            <person name="Teh B.T."/>
            <person name="Wongkham C."/>
            <person name="Intapan P.M."/>
            <person name="Maleewong W."/>
            <person name="Yang X."/>
            <person name="Hu M."/>
            <person name="Wang Z."/>
            <person name="Hofmann A."/>
            <person name="Sternberg P.W."/>
            <person name="Tan P."/>
            <person name="Wang J."/>
            <person name="Gasser R.B."/>
        </authorList>
    </citation>
    <scope>NUCLEOTIDE SEQUENCE [LARGE SCALE GENOMIC DNA]</scope>
</reference>
<dbReference type="GeneID" id="20319202"/>
<feature type="compositionally biased region" description="Polar residues" evidence="1">
    <location>
        <begin position="940"/>
        <end position="951"/>
    </location>
</feature>
<protein>
    <submittedName>
        <fullName evidence="2">Uncharacterized protein</fullName>
    </submittedName>
</protein>
<dbReference type="EMBL" id="KL596707">
    <property type="protein sequence ID" value="KER28112.1"/>
    <property type="molecule type" value="Genomic_DNA"/>
</dbReference>
<feature type="compositionally biased region" description="Polar residues" evidence="1">
    <location>
        <begin position="1909"/>
        <end position="1935"/>
    </location>
</feature>
<evidence type="ECO:0000313" key="3">
    <source>
        <dbReference type="Proteomes" id="UP000054324"/>
    </source>
</evidence>
<feature type="region of interest" description="Disordered" evidence="1">
    <location>
        <begin position="929"/>
        <end position="951"/>
    </location>
</feature>
<dbReference type="OrthoDB" id="6244515at2759"/>
<feature type="compositionally biased region" description="Polar residues" evidence="1">
    <location>
        <begin position="1854"/>
        <end position="1864"/>
    </location>
</feature>
<dbReference type="RefSeq" id="XP_009168174.1">
    <property type="nucleotide sequence ID" value="XM_009169910.1"/>
</dbReference>
<dbReference type="KEGG" id="ovi:T265_05020"/>
<feature type="region of interest" description="Disordered" evidence="1">
    <location>
        <begin position="228"/>
        <end position="247"/>
    </location>
</feature>
<name>A0A074ZQL4_OPIVI</name>
<gene>
    <name evidence="2" type="ORF">T265_05020</name>
</gene>
<keyword evidence="3" id="KW-1185">Reference proteome</keyword>
<feature type="compositionally biased region" description="Basic and acidic residues" evidence="1">
    <location>
        <begin position="1962"/>
        <end position="1971"/>
    </location>
</feature>
<proteinExistence type="predicted"/>
<feature type="compositionally biased region" description="Polar residues" evidence="1">
    <location>
        <begin position="1235"/>
        <end position="1244"/>
    </location>
</feature>
<sequence>MCASSIIPIPQCILTNWPQPPHEVHVKKLSGKVNATQKSGAVSKYPKQIKIKLTKVNTTFLEWVLEEQYGCWRSLINRITFFCLTSFNQCVLVWHTSGTHKLTSRGTQAVETFHRIGKDVLRKDHQKIHFRLHQNHAQSGIFCELPVYAQLNNNAYSTQSDEELSSGNELALRFVCSPELDDFYHPVIVSRRKRRSPEHQKQPMESHNRRLVRTNAIREPMRKCGSRLSQTTTVGTGNLNQTPSDQTRLYQRSPSTAILFCSEDESNSSMFKSYQVVDRNMSQNLPEDCDARPPSPYQDITENETVYSGSPLTHADMLQYNAKWDSDSRIYESDSYQPYSIPKSFATTAAKHENNSDQLRSIEKSTIHGKLGHARSRLRTNHHPIAGYSVGDGKLVGLLERVDTVEFCGTRQTSRLLNWPISRTPSPLTSCNDRSHEFDRSQHATEHTGFMVYALRSLCTIRSPIATRITSNIRYQVEPSQTAWWDQLKSGLLDEDALDKVNPDISSPIVETEVQPLTQPEEATHQCLNPVMDTYAKEMFSKDHVISEGIISPRVVNLSVHEDTDDCQNIDQPAIKSLNKESPTKKDISRRKFRRRVKITLHQDPISAGAETPSLVVRLRINPRADTQSVLASVQPEKIRRQTDNIKFAKLRNALQTGRPASVGDIRTQKNLDPWIPVGCMQRAIDFGEDANSDDREKFSGMAECLITSLSSLSIPVSEVDSLDSSFSWSLPEPIPQRRKCRKKSSRVADTVIVEVMSDEDIVSEDESRYKEPNDQTNSEMDYLGCATVPNRLECSKELYEPCKTTATYDKTRRVKYELISTHHDQEAGKHILDRQPGTDSVLLQPIPTPRSSRERCIHYHIEKNHFTSKLKSILVPVNTTTCRMRASSVGNERSFKVNEVVDEPRYERLFRTQSVPDPSFLRESSRIKLESKPRKSVKTDQTSSDTTIRSSSNVQLIKRNEVVYQGTVSHFRVDKGEPNAETHKGIISPQRRPYNRAGQNATKFERVVSRPVSSTYTEVGDTRQETKRNSANLLQVESPGLVSKASRSTGTVIAGSQVPRTRMVTCITKDGGMLETATAIKNKLIPKPFTRSVYTRGFSLRKRPAFRSGELTISEFEDMCQRNYGKNTATTITTRSKFGLATPNQSGLNSLAATVIKGKYGGPKSGNTGRQMRLNFCMSRTRSSDINQEFVEPTRNATKAALAMSPKKSLALKTRGAQKVNSTSSDPSRKSPIDSRSNSNTEYSVVAMSEDCQRKPSDVSWMKDYRLHQEYPTRIHLEGDKPNPNELNQLIKLLHLSTSDIILRPYRMVAPLMAISHRTGASPQMQRVDKHACGELDVNSNLIQDVLLFSHLERINHGNEVLLRWKLCDENSHCATQVYEGVAVMRLISGYLVAPQYIIAPESEKRHGLFVGFTMNYAGKWWDPEYIILPLTGVIEQIAKILEVEKSHDCHSTMATLIVPHWAGNMQLRSEELFSNVECVNYRAAISFLHFRIPQTVRRNHSLRFLSDVRRTVTRQSSSINQTGTRKHVIRPLRYLGKMVKAVFRAKQSRYQSRCRAAAIKEQRSVLAPTSQAIWSIREHRYKVSWKNVVLDEVEHSVPILSPIKLSAKLNVGGYTFPSGMIGSNEVLSYKSTFIRQRQTCIPLAYKGEHSFIVSKVGNRRNLPLDSGRPYLTNRSQSCAEMNTMDHQFCDIFRRPLFTQARSTKEPAIAGTREGTVTISIQYTHGTGLVGSISSKTADQSRRSHCAATFPIAQFPSNTHMEQAWWDQLQTKPLTSHVEVTVLQPSPSIYLDIDGSVTGATTTTKQSVVERIESDCAKIPREKICATPKKNYISPSGDVEKASENNEGEIISANKQSHSSTETQARRRTASTGSVSMESSVEISISITVTSSGSSESLSYTNEEESSDASSPVFDTSSQTGETVDSSQSAQRNTCTKDESGEHELHRNEVTKYPRAAQASRENHIADNSRRPTCVEPKPRFTTAGIQKQSRMNSRALFKLQHHETSSTNGTATNLSKMPVLKESWTENGDKQPTVFHDESKSKTITYVEIDVVGRPDRGNYWPGATTDPSTSFDLPPVFLSCCYMQNNRRENK</sequence>
<dbReference type="CTD" id="20319202"/>
<organism evidence="2 3">
    <name type="scientific">Opisthorchis viverrini</name>
    <name type="common">Southeast Asian liver fluke</name>
    <dbReference type="NCBI Taxonomy" id="6198"/>
    <lineage>
        <taxon>Eukaryota</taxon>
        <taxon>Metazoa</taxon>
        <taxon>Spiralia</taxon>
        <taxon>Lophotrochozoa</taxon>
        <taxon>Platyhelminthes</taxon>
        <taxon>Trematoda</taxon>
        <taxon>Digenea</taxon>
        <taxon>Opisthorchiida</taxon>
        <taxon>Opisthorchiata</taxon>
        <taxon>Opisthorchiidae</taxon>
        <taxon>Opisthorchis</taxon>
    </lineage>
</organism>
<evidence type="ECO:0000313" key="2">
    <source>
        <dbReference type="EMBL" id="KER28112.1"/>
    </source>
</evidence>
<dbReference type="Proteomes" id="UP000054324">
    <property type="component" value="Unassembled WGS sequence"/>
</dbReference>
<feature type="region of interest" description="Disordered" evidence="1">
    <location>
        <begin position="1852"/>
        <end position="1979"/>
    </location>
</feature>